<dbReference type="EMBL" id="FUYA01000005">
    <property type="protein sequence ID" value="SKA72693.1"/>
    <property type="molecule type" value="Genomic_DNA"/>
</dbReference>
<feature type="chain" id="PRO_5012278612" evidence="1">
    <location>
        <begin position="20"/>
        <end position="246"/>
    </location>
</feature>
<name>A0A1T4W627_9BACT</name>
<dbReference type="AlphaFoldDB" id="A0A1T4W627"/>
<dbReference type="RefSeq" id="WP_078684959.1">
    <property type="nucleotide sequence ID" value="NZ_FUYA01000005.1"/>
</dbReference>
<keyword evidence="1" id="KW-0732">Signal</keyword>
<evidence type="ECO:0000256" key="1">
    <source>
        <dbReference type="SAM" id="SignalP"/>
    </source>
</evidence>
<dbReference type="Proteomes" id="UP000189733">
    <property type="component" value="Unassembled WGS sequence"/>
</dbReference>
<protein>
    <submittedName>
        <fullName evidence="2">Uncharacterized protein</fullName>
    </submittedName>
</protein>
<gene>
    <name evidence="2" type="ORF">SAMN02745702_01665</name>
</gene>
<sequence>MRKFPIIFMASLFLLSSSAATLRANEIAPFENEITNPITIAGHTFVPHVLQRGPLTQVIYSPYTDLVYTLANDSYEHHWSDEKLRRKLCNLNFQFSYGQFYVYTFGKTPESFTKNRFYTTLIQNQNTLEKRGAYRKPSKPSGGGVWQGLWWNAAILGGYLTDLDLNRSFEIWVVDNSTHKTTKYLYEAVAQKPTPDDDSGLEEDLYQLAFYLRQKFRTGFIRFMDFWKELNGEARDPSDYLGFESL</sequence>
<feature type="signal peptide" evidence="1">
    <location>
        <begin position="1"/>
        <end position="19"/>
    </location>
</feature>
<proteinExistence type="predicted"/>
<accession>A0A1T4W627</accession>
<organism evidence="2 3">
    <name type="scientific">Desulfobaculum bizertense DSM 18034</name>
    <dbReference type="NCBI Taxonomy" id="1121442"/>
    <lineage>
        <taxon>Bacteria</taxon>
        <taxon>Pseudomonadati</taxon>
        <taxon>Thermodesulfobacteriota</taxon>
        <taxon>Desulfovibrionia</taxon>
        <taxon>Desulfovibrionales</taxon>
        <taxon>Desulfovibrionaceae</taxon>
        <taxon>Desulfobaculum</taxon>
    </lineage>
</organism>
<keyword evidence="3" id="KW-1185">Reference proteome</keyword>
<evidence type="ECO:0000313" key="3">
    <source>
        <dbReference type="Proteomes" id="UP000189733"/>
    </source>
</evidence>
<dbReference type="STRING" id="1121442.SAMN02745702_01665"/>
<evidence type="ECO:0000313" key="2">
    <source>
        <dbReference type="EMBL" id="SKA72693.1"/>
    </source>
</evidence>
<reference evidence="2 3" key="1">
    <citation type="submission" date="2017-02" db="EMBL/GenBank/DDBJ databases">
        <authorList>
            <person name="Peterson S.W."/>
        </authorList>
    </citation>
    <scope>NUCLEOTIDE SEQUENCE [LARGE SCALE GENOMIC DNA]</scope>
    <source>
        <strain evidence="2 3">DSM 18034</strain>
    </source>
</reference>